<dbReference type="OrthoDB" id="9993948at2"/>
<accession>A0A6N6WNA8</accession>
<reference evidence="2 3" key="1">
    <citation type="journal article" date="2020" name="Int. J. Syst. Evol. Microbiol.">
        <title>Paraburkholderia madseniana sp. nov., a phenolic acid-degrading bacterium isolated from acidic forest soil.</title>
        <authorList>
            <person name="Wilhelm R.C."/>
            <person name="Murphy S.J.L."/>
            <person name="Feriancek N.M."/>
            <person name="Karasz D.C."/>
            <person name="DeRito C.M."/>
            <person name="Newman J.D."/>
            <person name="Buckley D.H."/>
        </authorList>
    </citation>
    <scope>NUCLEOTIDE SEQUENCE [LARGE SCALE GENOMIC DNA]</scope>
    <source>
        <strain evidence="2 3">RP11</strain>
    </source>
</reference>
<feature type="region of interest" description="Disordered" evidence="1">
    <location>
        <begin position="197"/>
        <end position="232"/>
    </location>
</feature>
<comment type="caution">
    <text evidence="2">The sequence shown here is derived from an EMBL/GenBank/DDBJ whole genome shotgun (WGS) entry which is preliminary data.</text>
</comment>
<protein>
    <submittedName>
        <fullName evidence="2">Uncharacterized protein</fullName>
    </submittedName>
</protein>
<evidence type="ECO:0000313" key="2">
    <source>
        <dbReference type="EMBL" id="KAE8760850.1"/>
    </source>
</evidence>
<dbReference type="AlphaFoldDB" id="A0A6N6WNA8"/>
<evidence type="ECO:0000256" key="1">
    <source>
        <dbReference type="SAM" id="MobiDB-lite"/>
    </source>
</evidence>
<organism evidence="2 3">
    <name type="scientific">Paraburkholderia madseniana</name>
    <dbReference type="NCBI Taxonomy" id="2599607"/>
    <lineage>
        <taxon>Bacteria</taxon>
        <taxon>Pseudomonadati</taxon>
        <taxon>Pseudomonadota</taxon>
        <taxon>Betaproteobacteria</taxon>
        <taxon>Burkholderiales</taxon>
        <taxon>Burkholderiaceae</taxon>
        <taxon>Paraburkholderia</taxon>
    </lineage>
</organism>
<dbReference type="RefSeq" id="WP_154558882.1">
    <property type="nucleotide sequence ID" value="NZ_VOSW01000008.1"/>
</dbReference>
<sequence>MKFISLDRVLCAIASHTELPDWVRLATPDGGRLVTPDDPDSLRNPCENAVRYSGAASLLHCCLDNTDDPLHPRWLDYRRGTGYPLRSDAAREDGITFLFEEAKWYWQWEEFDKNFHIRRIEVDAPSQVPSLNGGGLRMISSGGRWRNLGPTTADYARECPQQPVNNTRYSQLVEEIGFDFADIVAFLDSSGISHSLTSVEHPDSDRATDPNATRPAQPISAQTEGQLRDATISPVAPSVQENLVHKTARRGRRSEIEKAILHAQDLAGPDRYDVGAVYTQLAKLASDCPKDFYPLCGVENGQVVYLKEGRPTPHPFTRHALGEFLARRRSRAP</sequence>
<proteinExistence type="predicted"/>
<dbReference type="EMBL" id="VOSW01000008">
    <property type="protein sequence ID" value="KAE8760850.1"/>
    <property type="molecule type" value="Genomic_DNA"/>
</dbReference>
<evidence type="ECO:0000313" key="3">
    <source>
        <dbReference type="Proteomes" id="UP000463700"/>
    </source>
</evidence>
<gene>
    <name evidence="2" type="ORF">FSO04_06390</name>
</gene>
<name>A0A6N6WNA8_9BURK</name>
<dbReference type="Proteomes" id="UP000463700">
    <property type="component" value="Unassembled WGS sequence"/>
</dbReference>